<evidence type="ECO:0000313" key="18">
    <source>
        <dbReference type="WBParaSite" id="MBELARI_LOCUS9880"/>
    </source>
</evidence>
<evidence type="ECO:0000256" key="1">
    <source>
        <dbReference type="ARBA" id="ARBA00001954"/>
    </source>
</evidence>
<dbReference type="GO" id="GO:0005634">
    <property type="term" value="C:nucleus"/>
    <property type="evidence" value="ECO:0007669"/>
    <property type="project" value="TreeGrafter"/>
</dbReference>
<dbReference type="InterPro" id="IPR000504">
    <property type="entry name" value="RRM_dom"/>
</dbReference>
<dbReference type="GO" id="GO:0106335">
    <property type="term" value="F:tRNA (5-carboxymethyluridine(34)-5-O)-methyltransferase activity"/>
    <property type="evidence" value="ECO:0007669"/>
    <property type="project" value="UniProtKB-EC"/>
</dbReference>
<dbReference type="GO" id="GO:0002098">
    <property type="term" value="P:tRNA wobble uridine modification"/>
    <property type="evidence" value="ECO:0007669"/>
    <property type="project" value="TreeGrafter"/>
</dbReference>
<evidence type="ECO:0000256" key="6">
    <source>
        <dbReference type="ARBA" id="ARBA00022833"/>
    </source>
</evidence>
<keyword evidence="4" id="KW-0489">Methyltransferase</keyword>
<dbReference type="GO" id="GO:0030488">
    <property type="term" value="P:tRNA methylation"/>
    <property type="evidence" value="ECO:0007669"/>
    <property type="project" value="TreeGrafter"/>
</dbReference>
<dbReference type="AlphaFoldDB" id="A0AAF3FRK5"/>
<evidence type="ECO:0000259" key="16">
    <source>
        <dbReference type="PROSITE" id="PS51471"/>
    </source>
</evidence>
<comment type="similarity">
    <text evidence="2">Belongs to the alkB family.</text>
</comment>
<dbReference type="GO" id="GO:0000049">
    <property type="term" value="F:tRNA binding"/>
    <property type="evidence" value="ECO:0007669"/>
    <property type="project" value="TreeGrafter"/>
</dbReference>
<dbReference type="WBParaSite" id="MBELARI_LOCUS9880">
    <property type="protein sequence ID" value="MBELARI_LOCUS9880"/>
    <property type="gene ID" value="MBELARI_LOCUS9880"/>
</dbReference>
<accession>A0AAF3FRK5</accession>
<name>A0AAF3FRK5_9BILA</name>
<dbReference type="Pfam" id="PF08241">
    <property type="entry name" value="Methyltransf_11"/>
    <property type="match status" value="1"/>
</dbReference>
<evidence type="ECO:0000256" key="12">
    <source>
        <dbReference type="ARBA" id="ARBA00049786"/>
    </source>
</evidence>
<dbReference type="GO" id="GO:0005737">
    <property type="term" value="C:cytoplasm"/>
    <property type="evidence" value="ECO:0007669"/>
    <property type="project" value="TreeGrafter"/>
</dbReference>
<evidence type="ECO:0000256" key="13">
    <source>
        <dbReference type="ARBA" id="ARBA00049802"/>
    </source>
</evidence>
<dbReference type="InterPro" id="IPR029063">
    <property type="entry name" value="SAM-dependent_MTases_sf"/>
</dbReference>
<dbReference type="Proteomes" id="UP000887575">
    <property type="component" value="Unassembled WGS sequence"/>
</dbReference>
<evidence type="ECO:0000256" key="4">
    <source>
        <dbReference type="ARBA" id="ARBA00022603"/>
    </source>
</evidence>
<keyword evidence="9" id="KW-0511">Multifunctional enzyme</keyword>
<dbReference type="Pfam" id="PF13532">
    <property type="entry name" value="2OG-FeII_Oxy_2"/>
    <property type="match status" value="1"/>
</dbReference>
<evidence type="ECO:0000259" key="15">
    <source>
        <dbReference type="PROSITE" id="PS50102"/>
    </source>
</evidence>
<dbReference type="InterPro" id="IPR051422">
    <property type="entry name" value="AlkB_tRNA_MeTrf/Diox"/>
</dbReference>
<comment type="catalytic activity">
    <reaction evidence="10">
        <text>5-(carboxymethyl)uridine(34) in tRNA + S-adenosyl-L-methionine = 5-(2-methoxy-2-oxoethyl)uridine(34) in tRNA + S-adenosyl-L-homocysteine</text>
        <dbReference type="Rhea" id="RHEA:43208"/>
        <dbReference type="Rhea" id="RHEA-COMP:10407"/>
        <dbReference type="Rhea" id="RHEA-COMP:10408"/>
        <dbReference type="ChEBI" id="CHEBI:57856"/>
        <dbReference type="ChEBI" id="CHEBI:59789"/>
        <dbReference type="ChEBI" id="CHEBI:74851"/>
        <dbReference type="ChEBI" id="CHEBI:74882"/>
        <dbReference type="EC" id="2.1.1.229"/>
    </reaction>
</comment>
<organism evidence="17 18">
    <name type="scientific">Mesorhabditis belari</name>
    <dbReference type="NCBI Taxonomy" id="2138241"/>
    <lineage>
        <taxon>Eukaryota</taxon>
        <taxon>Metazoa</taxon>
        <taxon>Ecdysozoa</taxon>
        <taxon>Nematoda</taxon>
        <taxon>Chromadorea</taxon>
        <taxon>Rhabditida</taxon>
        <taxon>Rhabditina</taxon>
        <taxon>Rhabditomorpha</taxon>
        <taxon>Rhabditoidea</taxon>
        <taxon>Rhabditidae</taxon>
        <taxon>Mesorhabditinae</taxon>
        <taxon>Mesorhabditis</taxon>
    </lineage>
</organism>
<keyword evidence="7 14" id="KW-0694">RNA-binding</keyword>
<keyword evidence="8" id="KW-0408">Iron</keyword>
<dbReference type="SUPFAM" id="SSF51197">
    <property type="entry name" value="Clavaminate synthase-like"/>
    <property type="match status" value="1"/>
</dbReference>
<dbReference type="GO" id="GO:0008757">
    <property type="term" value="F:S-adenosylmethionine-dependent methyltransferase activity"/>
    <property type="evidence" value="ECO:0007669"/>
    <property type="project" value="InterPro"/>
</dbReference>
<dbReference type="PANTHER" id="PTHR13069">
    <property type="entry name" value="ALKYLATED DNA REPAIR PROTEIN ALKB HOMOLOG 8"/>
    <property type="match status" value="1"/>
</dbReference>
<keyword evidence="17" id="KW-1185">Reference proteome</keyword>
<dbReference type="InterPro" id="IPR035979">
    <property type="entry name" value="RBD_domain_sf"/>
</dbReference>
<dbReference type="SUPFAM" id="SSF53335">
    <property type="entry name" value="S-adenosyl-L-methionine-dependent methyltransferases"/>
    <property type="match status" value="1"/>
</dbReference>
<dbReference type="InterPro" id="IPR013216">
    <property type="entry name" value="Methyltransf_11"/>
</dbReference>
<evidence type="ECO:0000256" key="9">
    <source>
        <dbReference type="ARBA" id="ARBA00023268"/>
    </source>
</evidence>
<keyword evidence="6" id="KW-0862">Zinc</keyword>
<comment type="function">
    <text evidence="11">Catalyzes the methylation of 5-carboxymethyl uridine to 5-methylcarboxymethyl uridine at the wobble position of the anticodon loop in tRNA via its methyltransferase domain. Catalyzes the last step in the formation of 5-methylcarboxymethyl uridine at the wobble position of the anticodon loop in target tRNA. Has a preference for tRNA(Arg) and tRNA(Glu), and does not bind tRNA(Lys). Binds tRNA and catalyzes the iron and alpha-ketoglutarate dependent hydroxylation of 5-methylcarboxymethyl uridine at the wobble position of the anticodon loop in tRNA via its dioxygenase domain, giving rise to 5-(S)-methoxycarbonylhydroxymethyluridine; has a preference for tRNA(Gly). Required for normal survival after DNA damage. May inhibit apoptosis and promote cell survival and angiogenesis.</text>
</comment>
<evidence type="ECO:0000313" key="17">
    <source>
        <dbReference type="Proteomes" id="UP000887575"/>
    </source>
</evidence>
<keyword evidence="5" id="KW-0808">Transferase</keyword>
<dbReference type="PROSITE" id="PS51471">
    <property type="entry name" value="FE2OG_OXY"/>
    <property type="match status" value="1"/>
</dbReference>
<feature type="domain" description="RRM" evidence="15">
    <location>
        <begin position="46"/>
        <end position="106"/>
    </location>
</feature>
<dbReference type="PANTHER" id="PTHR13069:SF37">
    <property type="entry name" value="FIRE DANCER"/>
    <property type="match status" value="1"/>
</dbReference>
<protein>
    <recommendedName>
        <fullName evidence="3">tRNA (carboxymethyluridine(34)-5-O)-methyltransferase</fullName>
        <ecNumber evidence="3">2.1.1.229</ecNumber>
    </recommendedName>
    <alternativeName>
        <fullName evidence="12">Alkylated DNA repair protein alkB homolog 8</fullName>
    </alternativeName>
    <alternativeName>
        <fullName evidence="13">S-adenosyl-L-methionine-dependent tRNA methyltransferase ALKBH8</fullName>
    </alternativeName>
</protein>
<feature type="domain" description="Fe2OG dioxygenase" evidence="16">
    <location>
        <begin position="215"/>
        <end position="320"/>
    </location>
</feature>
<evidence type="ECO:0000256" key="2">
    <source>
        <dbReference type="ARBA" id="ARBA00007879"/>
    </source>
</evidence>
<dbReference type="InterPro" id="IPR037151">
    <property type="entry name" value="AlkB-like_sf"/>
</dbReference>
<dbReference type="PROSITE" id="PS50102">
    <property type="entry name" value="RRM"/>
    <property type="match status" value="1"/>
</dbReference>
<dbReference type="SUPFAM" id="SSF54928">
    <property type="entry name" value="RNA-binding domain, RBD"/>
    <property type="match status" value="1"/>
</dbReference>
<proteinExistence type="inferred from homology"/>
<dbReference type="Gene3D" id="3.40.50.150">
    <property type="entry name" value="Vaccinia Virus protein VP39"/>
    <property type="match status" value="1"/>
</dbReference>
<dbReference type="Gene3D" id="3.30.70.330">
    <property type="match status" value="1"/>
</dbReference>
<evidence type="ECO:0000256" key="10">
    <source>
        <dbReference type="ARBA" id="ARBA00034996"/>
    </source>
</evidence>
<evidence type="ECO:0000256" key="3">
    <source>
        <dbReference type="ARBA" id="ARBA00012808"/>
    </source>
</evidence>
<dbReference type="Pfam" id="PF00076">
    <property type="entry name" value="RRM_1"/>
    <property type="match status" value="1"/>
</dbReference>
<dbReference type="InterPro" id="IPR012677">
    <property type="entry name" value="Nucleotide-bd_a/b_plait_sf"/>
</dbReference>
<dbReference type="Gene3D" id="2.60.120.590">
    <property type="entry name" value="Alpha-ketoglutarate-dependent dioxygenase AlkB-like"/>
    <property type="match status" value="1"/>
</dbReference>
<dbReference type="InterPro" id="IPR005123">
    <property type="entry name" value="Oxoglu/Fe-dep_dioxygenase_dom"/>
</dbReference>
<evidence type="ECO:0000256" key="8">
    <source>
        <dbReference type="ARBA" id="ARBA00023004"/>
    </source>
</evidence>
<evidence type="ECO:0000256" key="7">
    <source>
        <dbReference type="ARBA" id="ARBA00022884"/>
    </source>
</evidence>
<evidence type="ECO:0000256" key="11">
    <source>
        <dbReference type="ARBA" id="ARBA00045506"/>
    </source>
</evidence>
<reference evidence="18" key="1">
    <citation type="submission" date="2024-02" db="UniProtKB">
        <authorList>
            <consortium name="WormBaseParasite"/>
        </authorList>
    </citation>
    <scope>IDENTIFICATION</scope>
</reference>
<sequence>MYFNENKPRQLGTTFSGDKLRRKLQKSVQQLKRHDADVIVSDTPTAKLFVANSSVLCGVSLEELEEIFVGYDAEAQITVFPNKRAYSFVEFSTLEKAKQAYDELHGYIHPALRSSHLPFLCAYVENLPAARPSSSLLRPNDLVVVEDFVTEIEEEKLLNFILQHAQCEVLKHRSVLHFGHEFDYSSNTSFKKCEPIPKEIDDLIKAVQRYGVTIEPDQITINIYEPGQGIPPHYDTHSAFEDPVISLSLLSDVVMEFKDGANSARTAGVLLPRRSLSLIQGESRYRWKHGIVNRKYDVNPLNGRVFSRRKRVSITMRKIRHKPCECAWKEFCDWDRDGEMSIPQNDSSARFIEQNYVSNVYEEIAPHFDETRHSQWKAVQGFLDSLPDYSLVYDVGCGNGKYLIAKDRLVKFGSDLSMNLCQIAARKDCQVARADGRAQPFRPIADAVLCIAVLHHLSSHSRRLEMVCELLRLLRPGGRACITVWSMDQTGAQYSKMRENKDDTEMNEQSKGGERLRVHDGKCFEQQDLLVPWQVEGGSTTDENKGKAFLRFYHVFRENELAELCLETEMCTIEKIICEQGNWIAIIQKV</sequence>
<dbReference type="CDD" id="cd02440">
    <property type="entry name" value="AdoMet_MTases"/>
    <property type="match status" value="1"/>
</dbReference>
<evidence type="ECO:0000256" key="5">
    <source>
        <dbReference type="ARBA" id="ARBA00022679"/>
    </source>
</evidence>
<dbReference type="FunFam" id="3.30.70.330:FF:000570">
    <property type="entry name" value="ALKylated DNA repair protein AlkB homolog"/>
    <property type="match status" value="1"/>
</dbReference>
<evidence type="ECO:0000256" key="14">
    <source>
        <dbReference type="PROSITE-ProRule" id="PRU00176"/>
    </source>
</evidence>
<comment type="cofactor">
    <cofactor evidence="1">
        <name>Fe(2+)</name>
        <dbReference type="ChEBI" id="CHEBI:29033"/>
    </cofactor>
</comment>
<dbReference type="InterPro" id="IPR027450">
    <property type="entry name" value="AlkB-like"/>
</dbReference>
<dbReference type="EC" id="2.1.1.229" evidence="3"/>